<reference evidence="2 3" key="1">
    <citation type="submission" date="2021-01" db="EMBL/GenBank/DDBJ databases">
        <title>Genomic Encyclopedia of Type Strains, Phase IV (KMG-IV): sequencing the most valuable type-strain genomes for metagenomic binning, comparative biology and taxonomic classification.</title>
        <authorList>
            <person name="Goeker M."/>
        </authorList>
    </citation>
    <scope>NUCLEOTIDE SEQUENCE [LARGE SCALE GENOMIC DNA]</scope>
    <source>
        <strain evidence="2 3">DSM 104297</strain>
    </source>
</reference>
<dbReference type="CDD" id="cd04301">
    <property type="entry name" value="NAT_SF"/>
    <property type="match status" value="1"/>
</dbReference>
<dbReference type="Proteomes" id="UP000809829">
    <property type="component" value="Unassembled WGS sequence"/>
</dbReference>
<evidence type="ECO:0000259" key="1">
    <source>
        <dbReference type="PROSITE" id="PS51186"/>
    </source>
</evidence>
<dbReference type="InterPro" id="IPR016181">
    <property type="entry name" value="Acyl_CoA_acyltransferase"/>
</dbReference>
<sequence>MGQYSDYEGELYALYVLEAYQGKGIGKELVRAVASYLYTQNIRSMLVWALEENNACQFYEALGAKKIATTDVEIGGKKLIEAAYGWEEQKYELSS</sequence>
<dbReference type="EMBL" id="JAFBFC010000013">
    <property type="protein sequence ID" value="MBM7705045.1"/>
    <property type="molecule type" value="Genomic_DNA"/>
</dbReference>
<protein>
    <submittedName>
        <fullName evidence="2">GNAT superfamily N-acetyltransferase</fullName>
    </submittedName>
</protein>
<dbReference type="InterPro" id="IPR013653">
    <property type="entry name" value="GCN5-like_dom"/>
</dbReference>
<proteinExistence type="predicted"/>
<evidence type="ECO:0000313" key="3">
    <source>
        <dbReference type="Proteomes" id="UP000809829"/>
    </source>
</evidence>
<dbReference type="RefSeq" id="WP_205189029.1">
    <property type="nucleotide sequence ID" value="NZ_JAFBFC010000013.1"/>
</dbReference>
<dbReference type="SUPFAM" id="SSF55729">
    <property type="entry name" value="Acyl-CoA N-acyltransferases (Nat)"/>
    <property type="match status" value="1"/>
</dbReference>
<dbReference type="Pfam" id="PF08445">
    <property type="entry name" value="FR47"/>
    <property type="match status" value="1"/>
</dbReference>
<evidence type="ECO:0000313" key="2">
    <source>
        <dbReference type="EMBL" id="MBM7705045.1"/>
    </source>
</evidence>
<dbReference type="PROSITE" id="PS51186">
    <property type="entry name" value="GNAT"/>
    <property type="match status" value="1"/>
</dbReference>
<dbReference type="InterPro" id="IPR000182">
    <property type="entry name" value="GNAT_dom"/>
</dbReference>
<keyword evidence="3" id="KW-1185">Reference proteome</keyword>
<name>A0ABS2QZY3_9BACI</name>
<organism evidence="2 3">
    <name type="scientific">Priestia iocasae</name>
    <dbReference type="NCBI Taxonomy" id="2291674"/>
    <lineage>
        <taxon>Bacteria</taxon>
        <taxon>Bacillati</taxon>
        <taxon>Bacillota</taxon>
        <taxon>Bacilli</taxon>
        <taxon>Bacillales</taxon>
        <taxon>Bacillaceae</taxon>
        <taxon>Priestia</taxon>
    </lineage>
</organism>
<feature type="domain" description="N-acetyltransferase" evidence="1">
    <location>
        <begin position="1"/>
        <end position="91"/>
    </location>
</feature>
<gene>
    <name evidence="2" type="ORF">JOC83_003954</name>
</gene>
<dbReference type="Gene3D" id="3.40.630.30">
    <property type="match status" value="1"/>
</dbReference>
<accession>A0ABS2QZY3</accession>
<comment type="caution">
    <text evidence="2">The sequence shown here is derived from an EMBL/GenBank/DDBJ whole genome shotgun (WGS) entry which is preliminary data.</text>
</comment>